<sequence>MAGALVGSAIEGSAGAARGMEYVIATETGNLLTVVQGIEPRFTEADAVIVLYGSPARVIADPRANAK</sequence>
<accession>A0A4S5BK54</accession>
<dbReference type="AlphaFoldDB" id="A0A4S5BK54"/>
<gene>
    <name evidence="1" type="ORF">E8K88_11330</name>
</gene>
<dbReference type="OrthoDB" id="9153141at2"/>
<protein>
    <submittedName>
        <fullName evidence="1">Uncharacterized protein</fullName>
    </submittedName>
</protein>
<evidence type="ECO:0000313" key="1">
    <source>
        <dbReference type="EMBL" id="THJ32569.1"/>
    </source>
</evidence>
<evidence type="ECO:0000313" key="2">
    <source>
        <dbReference type="Proteomes" id="UP000306236"/>
    </source>
</evidence>
<comment type="caution">
    <text evidence="1">The sequence shown here is derived from an EMBL/GenBank/DDBJ whole genome shotgun (WGS) entry which is preliminary data.</text>
</comment>
<keyword evidence="2" id="KW-1185">Reference proteome</keyword>
<reference evidence="1 2" key="1">
    <citation type="submission" date="2019-04" db="EMBL/GenBank/DDBJ databases">
        <title>Lampropedia sp YIM MLB12 draf genome.</title>
        <authorList>
            <person name="Wang Y.-X."/>
        </authorList>
    </citation>
    <scope>NUCLEOTIDE SEQUENCE [LARGE SCALE GENOMIC DNA]</scope>
    <source>
        <strain evidence="1 2">YIM MLB12</strain>
    </source>
</reference>
<dbReference type="RefSeq" id="WP_136406785.1">
    <property type="nucleotide sequence ID" value="NZ_SSWX01000014.1"/>
</dbReference>
<proteinExistence type="predicted"/>
<dbReference type="EMBL" id="SSWX01000014">
    <property type="protein sequence ID" value="THJ32569.1"/>
    <property type="molecule type" value="Genomic_DNA"/>
</dbReference>
<organism evidence="1 2">
    <name type="scientific">Lampropedia aestuarii</name>
    <dbReference type="NCBI Taxonomy" id="2562762"/>
    <lineage>
        <taxon>Bacteria</taxon>
        <taxon>Pseudomonadati</taxon>
        <taxon>Pseudomonadota</taxon>
        <taxon>Betaproteobacteria</taxon>
        <taxon>Burkholderiales</taxon>
        <taxon>Comamonadaceae</taxon>
        <taxon>Lampropedia</taxon>
    </lineage>
</organism>
<dbReference type="Proteomes" id="UP000306236">
    <property type="component" value="Unassembled WGS sequence"/>
</dbReference>
<name>A0A4S5BK54_9BURK</name>